<dbReference type="Proteomes" id="UP001413721">
    <property type="component" value="Unassembled WGS sequence"/>
</dbReference>
<dbReference type="PANTHER" id="PTHR43767:SF1">
    <property type="entry name" value="NONRIBOSOMAL PEPTIDE SYNTHASE PES1 (EUROFUNG)-RELATED"/>
    <property type="match status" value="1"/>
</dbReference>
<dbReference type="Gene3D" id="3.30.300.30">
    <property type="match status" value="1"/>
</dbReference>
<sequence length="642" mass="68134">MSMRTRHPMGPRFHITGIVDVERIEREMPLSERIAFTSTYDVLRWAADAYGDAPALSLIAGGTADEFPRTLGYQAFFKAVTRTANGLASLGVGRRDGVALLMPNLPETHLAIWGAEAVGIAAPINPLLGIDQIAEIAEAADARVIVAPGPMAGSDLWEKALAAAERLPAITTVLKVGGGPVDMARHPKVRDFAELLASSPDDAPVGWTEPQPDDVCAYFHTGGTTGTPKLARHLHRNQIYMGWVLARFVDMSPADCTLSGLPLFHVNAVHVSGLAPFMAGAHVVLASPAGYRNPAVIQNFWRLVERFRVTMFSTVPTVCTALMQVPVAGADLSSLRFAVVGAAPLPVEVIRNFEALTGIRILEGYGLTEGTCASAVNPAFGQPVAGSVGIRFPYQDMKAVIVDSDGAYLRDAAVDEIGVLCLKGPNAIGGYKQERFNKGLFVADGWVSTGDLARIDAQGRIFLAGRAKDLIIRGGHNIDPQSIEDVLHAHPAVALAGAVGRPDAYAGEIPIAYVTLKPGTTVTAEALKDWARERVSERPAAPAEVIILDEMPVTAIGKIFKPTLRYMATDRVYAGELAGLAHEHGLSATVVTGQDGSHGTAAIVTLRRADGSAVPELQRPALTEAVGHVLGRFPVSHRVAFG</sequence>
<feature type="domain" description="AMP-binding enzyme C-terminal" evidence="2">
    <location>
        <begin position="483"/>
        <end position="558"/>
    </location>
</feature>
<dbReference type="InterPro" id="IPR050237">
    <property type="entry name" value="ATP-dep_AMP-bd_enzyme"/>
</dbReference>
<gene>
    <name evidence="3" type="ORF">WG926_01195</name>
</gene>
<organism evidence="3 4">
    <name type="scientific">Tistrella arctica</name>
    <dbReference type="NCBI Taxonomy" id="3133430"/>
    <lineage>
        <taxon>Bacteria</taxon>
        <taxon>Pseudomonadati</taxon>
        <taxon>Pseudomonadota</taxon>
        <taxon>Alphaproteobacteria</taxon>
        <taxon>Geminicoccales</taxon>
        <taxon>Geminicoccaceae</taxon>
        <taxon>Tistrella</taxon>
    </lineage>
</organism>
<keyword evidence="4" id="KW-1185">Reference proteome</keyword>
<dbReference type="InterPro" id="IPR020845">
    <property type="entry name" value="AMP-binding_CS"/>
</dbReference>
<dbReference type="InterPro" id="IPR045851">
    <property type="entry name" value="AMP-bd_C_sf"/>
</dbReference>
<dbReference type="InterPro" id="IPR025110">
    <property type="entry name" value="AMP-bd_C"/>
</dbReference>
<evidence type="ECO:0000259" key="1">
    <source>
        <dbReference type="Pfam" id="PF00501"/>
    </source>
</evidence>
<dbReference type="InterPro" id="IPR000873">
    <property type="entry name" value="AMP-dep_synth/lig_dom"/>
</dbReference>
<evidence type="ECO:0000259" key="2">
    <source>
        <dbReference type="Pfam" id="PF13193"/>
    </source>
</evidence>
<dbReference type="SUPFAM" id="SSF56801">
    <property type="entry name" value="Acetyl-CoA synthetase-like"/>
    <property type="match status" value="1"/>
</dbReference>
<dbReference type="Pfam" id="PF13193">
    <property type="entry name" value="AMP-binding_C"/>
    <property type="match status" value="1"/>
</dbReference>
<dbReference type="NCBIfam" id="NF005714">
    <property type="entry name" value="PRK07529.1"/>
    <property type="match status" value="1"/>
</dbReference>
<feature type="domain" description="AMP-dependent synthetase/ligase" evidence="1">
    <location>
        <begin position="44"/>
        <end position="431"/>
    </location>
</feature>
<dbReference type="Gene3D" id="3.40.50.12780">
    <property type="entry name" value="N-terminal domain of ligase-like"/>
    <property type="match status" value="1"/>
</dbReference>
<dbReference type="InterPro" id="IPR042099">
    <property type="entry name" value="ANL_N_sf"/>
</dbReference>
<name>A0ABU9YE02_9PROT</name>
<accession>A0ABU9YE02</accession>
<proteinExistence type="predicted"/>
<dbReference type="PROSITE" id="PS00455">
    <property type="entry name" value="AMP_BINDING"/>
    <property type="match status" value="1"/>
</dbReference>
<evidence type="ECO:0000313" key="4">
    <source>
        <dbReference type="Proteomes" id="UP001413721"/>
    </source>
</evidence>
<dbReference type="Pfam" id="PF00501">
    <property type="entry name" value="AMP-binding"/>
    <property type="match status" value="1"/>
</dbReference>
<dbReference type="PANTHER" id="PTHR43767">
    <property type="entry name" value="LONG-CHAIN-FATTY-ACID--COA LIGASE"/>
    <property type="match status" value="1"/>
</dbReference>
<reference evidence="3 4" key="1">
    <citation type="submission" date="2024-03" db="EMBL/GenBank/DDBJ databases">
        <title>High-quality draft genome sequencing of Tistrella sp. BH-R2-4.</title>
        <authorList>
            <person name="Dong C."/>
        </authorList>
    </citation>
    <scope>NUCLEOTIDE SEQUENCE [LARGE SCALE GENOMIC DNA]</scope>
    <source>
        <strain evidence="3 4">BH-R2-4</strain>
    </source>
</reference>
<evidence type="ECO:0000313" key="3">
    <source>
        <dbReference type="EMBL" id="MEN2986900.1"/>
    </source>
</evidence>
<protein>
    <submittedName>
        <fullName evidence="3">Acyl-CoA synthetase</fullName>
    </submittedName>
</protein>
<comment type="caution">
    <text evidence="3">The sequence shown here is derived from an EMBL/GenBank/DDBJ whole genome shotgun (WGS) entry which is preliminary data.</text>
</comment>
<dbReference type="EMBL" id="JBBKTW010000001">
    <property type="protein sequence ID" value="MEN2986900.1"/>
    <property type="molecule type" value="Genomic_DNA"/>
</dbReference>